<keyword evidence="3" id="KW-0378">Hydrolase</keyword>
<dbReference type="EC" id="3.1.2.4" evidence="2"/>
<dbReference type="RefSeq" id="WP_015827210.1">
    <property type="nucleotide sequence ID" value="NC_012982.1"/>
</dbReference>
<evidence type="ECO:0000256" key="1">
    <source>
        <dbReference type="ARBA" id="ARBA00001709"/>
    </source>
</evidence>
<dbReference type="SUPFAM" id="SSF52096">
    <property type="entry name" value="ClpP/crotonase"/>
    <property type="match status" value="1"/>
</dbReference>
<evidence type="ECO:0000313" key="5">
    <source>
        <dbReference type="EMBL" id="ACT59060.1"/>
    </source>
</evidence>
<dbReference type="GO" id="GO:0016853">
    <property type="term" value="F:isomerase activity"/>
    <property type="evidence" value="ECO:0007669"/>
    <property type="project" value="UniProtKB-KW"/>
</dbReference>
<dbReference type="STRING" id="582402.Hbal_1368"/>
<evidence type="ECO:0000259" key="4">
    <source>
        <dbReference type="Pfam" id="PF16113"/>
    </source>
</evidence>
<dbReference type="Proteomes" id="UP000002745">
    <property type="component" value="Chromosome"/>
</dbReference>
<keyword evidence="5" id="KW-0413">Isomerase</keyword>
<accession>C6XIW5</accession>
<dbReference type="FunFam" id="3.90.226.10:FF:000026">
    <property type="entry name" value="3-hydroxyisobutyryl-CoA hydrolase, mitochondrial"/>
    <property type="match status" value="1"/>
</dbReference>
<reference evidence="6" key="1">
    <citation type="journal article" date="2011" name="J. Bacteriol.">
        <title>Genome sequences of eight morphologically diverse alphaproteobacteria.</title>
        <authorList>
            <consortium name="US DOE Joint Genome Institute"/>
            <person name="Brown P.J."/>
            <person name="Kysela D.T."/>
            <person name="Buechlein A."/>
            <person name="Hemmerich C."/>
            <person name="Brun Y.V."/>
        </authorList>
    </citation>
    <scope>NUCLEOTIDE SEQUENCE [LARGE SCALE GENOMIC DNA]</scope>
    <source>
        <strain evidence="6">ATCC 49814 / DSM 5838 / IFAM 1418</strain>
    </source>
</reference>
<evidence type="ECO:0000313" key="6">
    <source>
        <dbReference type="Proteomes" id="UP000002745"/>
    </source>
</evidence>
<dbReference type="PANTHER" id="PTHR43176:SF3">
    <property type="entry name" value="3-HYDROXYISOBUTYRYL-COA HYDROLASE, MITOCHONDRIAL"/>
    <property type="match status" value="1"/>
</dbReference>
<organism evidence="5 6">
    <name type="scientific">Hirschia baltica (strain ATCC 49814 / DSM 5838 / IFAM 1418)</name>
    <dbReference type="NCBI Taxonomy" id="582402"/>
    <lineage>
        <taxon>Bacteria</taxon>
        <taxon>Pseudomonadati</taxon>
        <taxon>Pseudomonadota</taxon>
        <taxon>Alphaproteobacteria</taxon>
        <taxon>Hyphomonadales</taxon>
        <taxon>Hyphomonadaceae</taxon>
        <taxon>Hirschia</taxon>
    </lineage>
</organism>
<dbReference type="OrthoDB" id="9790967at2"/>
<proteinExistence type="predicted"/>
<dbReference type="HOGENOM" id="CLU_009834_22_1_5"/>
<dbReference type="PANTHER" id="PTHR43176">
    <property type="entry name" value="3-HYDROXYISOBUTYRYL-COA HYDROLASE-RELATED"/>
    <property type="match status" value="1"/>
</dbReference>
<dbReference type="InterPro" id="IPR045004">
    <property type="entry name" value="ECH_dom"/>
</dbReference>
<dbReference type="EMBL" id="CP001678">
    <property type="protein sequence ID" value="ACT59060.1"/>
    <property type="molecule type" value="Genomic_DNA"/>
</dbReference>
<gene>
    <name evidence="5" type="ordered locus">Hbal_1368</name>
</gene>
<dbReference type="Gene3D" id="3.90.226.10">
    <property type="entry name" value="2-enoyl-CoA Hydratase, Chain A, domain 1"/>
    <property type="match status" value="1"/>
</dbReference>
<dbReference type="CDD" id="cd06558">
    <property type="entry name" value="crotonase-like"/>
    <property type="match status" value="1"/>
</dbReference>
<protein>
    <recommendedName>
        <fullName evidence="2">3-hydroxyisobutyryl-CoA hydrolase</fullName>
        <ecNumber evidence="2">3.1.2.4</ecNumber>
    </recommendedName>
</protein>
<evidence type="ECO:0000256" key="2">
    <source>
        <dbReference type="ARBA" id="ARBA00011915"/>
    </source>
</evidence>
<evidence type="ECO:0000256" key="3">
    <source>
        <dbReference type="ARBA" id="ARBA00022801"/>
    </source>
</evidence>
<feature type="domain" description="Enoyl-CoA hydratase/isomerase" evidence="4">
    <location>
        <begin position="14"/>
        <end position="333"/>
    </location>
</feature>
<dbReference type="Pfam" id="PF16113">
    <property type="entry name" value="ECH_2"/>
    <property type="match status" value="1"/>
</dbReference>
<dbReference type="AlphaFoldDB" id="C6XIW5"/>
<name>C6XIW5_HIRBI</name>
<keyword evidence="6" id="KW-1185">Reference proteome</keyword>
<dbReference type="InterPro" id="IPR029045">
    <property type="entry name" value="ClpP/crotonase-like_dom_sf"/>
</dbReference>
<dbReference type="InterPro" id="IPR032259">
    <property type="entry name" value="HIBYL-CoA-H"/>
</dbReference>
<comment type="catalytic activity">
    <reaction evidence="1">
        <text>3-hydroxy-2-methylpropanoyl-CoA + H2O = 3-hydroxy-2-methylpropanoate + CoA + H(+)</text>
        <dbReference type="Rhea" id="RHEA:20888"/>
        <dbReference type="ChEBI" id="CHEBI:11805"/>
        <dbReference type="ChEBI" id="CHEBI:15377"/>
        <dbReference type="ChEBI" id="CHEBI:15378"/>
        <dbReference type="ChEBI" id="CHEBI:57287"/>
        <dbReference type="ChEBI" id="CHEBI:57340"/>
        <dbReference type="EC" id="3.1.2.4"/>
    </reaction>
</comment>
<dbReference type="GO" id="GO:0003860">
    <property type="term" value="F:3-hydroxyisobutyryl-CoA hydrolase activity"/>
    <property type="evidence" value="ECO:0007669"/>
    <property type="project" value="UniProtKB-EC"/>
</dbReference>
<dbReference type="eggNOG" id="COG1024">
    <property type="taxonomic scope" value="Bacteria"/>
</dbReference>
<dbReference type="NCBIfam" id="NF004127">
    <property type="entry name" value="PRK05617.1"/>
    <property type="match status" value="1"/>
</dbReference>
<sequence length="344" mass="37651">MNNQDVIIRQSGPVGHITLNRPQALHALNTMMCAQISNALSDWKINNEVKLIVIDHAEGTRGFCAGGDIKPMAESGQGDGVDVRVFFETEYRMNVQLFEYPKPIVTFIDGITMGGGVGLSVHGSHSIATENTVFAMPETGIGLFPDVGGGWFLPRLGGGLGQWLGLTGARLKGADVAAAGIATHYVEEKVLAAVKDMVMLGDIETLEAMEWEAYGSFVKQLETITKCFDKETVEDVFAALEEDGSEWALKQLSIMKTKCPFSLKVTLRQMIEGEKLASFRETMLMEFRLANRAVRRADFAEGVRAVVIDKDNAPQWNPATLADVDEIELDEMFAPLKSGDLTFI</sequence>
<dbReference type="GO" id="GO:0006574">
    <property type="term" value="P:L-valine catabolic process"/>
    <property type="evidence" value="ECO:0007669"/>
    <property type="project" value="TreeGrafter"/>
</dbReference>
<dbReference type="KEGG" id="hba:Hbal_1368"/>